<feature type="domain" description="CusB-like beta-barrel" evidence="6">
    <location>
        <begin position="382"/>
        <end position="456"/>
    </location>
</feature>
<proteinExistence type="inferred from homology"/>
<feature type="coiled-coil region" evidence="4">
    <location>
        <begin position="320"/>
        <end position="347"/>
    </location>
</feature>
<dbReference type="Gene3D" id="2.40.30.170">
    <property type="match status" value="1"/>
</dbReference>
<comment type="subcellular location">
    <subcellularLocation>
        <location evidence="1">Cell envelope</location>
    </subcellularLocation>
</comment>
<dbReference type="EMBL" id="MHUZ01000001">
    <property type="protein sequence ID" value="OHA86414.1"/>
    <property type="molecule type" value="Genomic_DNA"/>
</dbReference>
<dbReference type="Pfam" id="PF25954">
    <property type="entry name" value="Beta-barrel_RND_2"/>
    <property type="match status" value="1"/>
</dbReference>
<dbReference type="GO" id="GO:0016020">
    <property type="term" value="C:membrane"/>
    <property type="evidence" value="ECO:0007669"/>
    <property type="project" value="InterPro"/>
</dbReference>
<dbReference type="GO" id="GO:0022857">
    <property type="term" value="F:transmembrane transporter activity"/>
    <property type="evidence" value="ECO:0007669"/>
    <property type="project" value="InterPro"/>
</dbReference>
<dbReference type="STRING" id="1802730.A2591_03120"/>
<dbReference type="Gene3D" id="2.40.420.20">
    <property type="match status" value="1"/>
</dbReference>
<sequence length="523" mass="56206">MNQRFATALSFGKRHTKLLIGIALVIIAGGFWISMRGGSDTEPGNVFVVENTTLTQEVSVTGSVKAASTANLSFEKSGRVSRVYAREGAAVVPGQILAAIANADLAAEVLAAEADVAREKATLAELLRGARDEDIRVKEAELSSAEQTLKNYYSDIRETLEDAYVTVDDATRTKLSGIYRFENTSYKLSFSACSAQDEIDAAWKRYLVDTELSLWKTEINTLEGADDAAKETVLRKAQGHIDAARALLETTAAILTANCTITNTALDTYRTSVSTARTNVSTEAGSIADLSQSLSTQKLVIEQRRRELELKKAPATTESVDAARAALARTEARLAAARVELGKTEVRSPIYGTITKMEVEAGELMTLGTPIATVMSSKQFEIEANVPEADIAKLAINNTAKVTLDAYGDDEVFAARLYFIDPAETVIDGVPTYRVKIQFAENDPRIKSGMTANVTLLALKKENVLSVPQRAITQEGSTKTVRIIAADGTTTSREITTGIRGSDGKVEVLSGLNGGETIDLSTD</sequence>
<dbReference type="InterPro" id="IPR050465">
    <property type="entry name" value="UPF0194_transport"/>
</dbReference>
<evidence type="ECO:0000256" key="2">
    <source>
        <dbReference type="ARBA" id="ARBA00009477"/>
    </source>
</evidence>
<dbReference type="InterPro" id="IPR006143">
    <property type="entry name" value="RND_pump_MFP"/>
</dbReference>
<dbReference type="Pfam" id="PF25967">
    <property type="entry name" value="RND-MFP_C"/>
    <property type="match status" value="1"/>
</dbReference>
<name>A0A1G2SN84_9BACT</name>
<dbReference type="PANTHER" id="PTHR32347">
    <property type="entry name" value="EFFLUX SYSTEM COMPONENT YKNX-RELATED"/>
    <property type="match status" value="1"/>
</dbReference>
<keyword evidence="3 4" id="KW-0175">Coiled coil</keyword>
<keyword evidence="5" id="KW-0812">Transmembrane</keyword>
<keyword evidence="5" id="KW-1133">Transmembrane helix</keyword>
<evidence type="ECO:0000259" key="7">
    <source>
        <dbReference type="Pfam" id="PF25967"/>
    </source>
</evidence>
<feature type="domain" description="Multidrug resistance protein MdtA-like C-terminal permuted SH3" evidence="7">
    <location>
        <begin position="463"/>
        <end position="517"/>
    </location>
</feature>
<keyword evidence="5" id="KW-0472">Membrane</keyword>
<dbReference type="InterPro" id="IPR058627">
    <property type="entry name" value="MdtA-like_C"/>
</dbReference>
<evidence type="ECO:0000256" key="5">
    <source>
        <dbReference type="SAM" id="Phobius"/>
    </source>
</evidence>
<evidence type="ECO:0008006" key="10">
    <source>
        <dbReference type="Google" id="ProtNLM"/>
    </source>
</evidence>
<comment type="caution">
    <text evidence="8">The sequence shown here is derived from an EMBL/GenBank/DDBJ whole genome shotgun (WGS) entry which is preliminary data.</text>
</comment>
<evidence type="ECO:0000256" key="4">
    <source>
        <dbReference type="SAM" id="Coils"/>
    </source>
</evidence>
<protein>
    <recommendedName>
        <fullName evidence="10">Membrane fusion protein biotin-lipoyl like domain-containing protein</fullName>
    </recommendedName>
</protein>
<dbReference type="Gene3D" id="2.40.50.100">
    <property type="match status" value="1"/>
</dbReference>
<dbReference type="AlphaFoldDB" id="A0A1G2SN84"/>
<comment type="similarity">
    <text evidence="2">Belongs to the membrane fusion protein (MFP) (TC 8.A.1) family.</text>
</comment>
<dbReference type="GO" id="GO:0030313">
    <property type="term" value="C:cell envelope"/>
    <property type="evidence" value="ECO:0007669"/>
    <property type="project" value="UniProtKB-SubCell"/>
</dbReference>
<dbReference type="SUPFAM" id="SSF111369">
    <property type="entry name" value="HlyD-like secretion proteins"/>
    <property type="match status" value="2"/>
</dbReference>
<evidence type="ECO:0000313" key="8">
    <source>
        <dbReference type="EMBL" id="OHA86414.1"/>
    </source>
</evidence>
<evidence type="ECO:0000256" key="3">
    <source>
        <dbReference type="ARBA" id="ARBA00023054"/>
    </source>
</evidence>
<organism evidence="8 9">
    <name type="scientific">Candidatus Yonathbacteria bacterium RIFOXYD1_FULL_52_36</name>
    <dbReference type="NCBI Taxonomy" id="1802730"/>
    <lineage>
        <taxon>Bacteria</taxon>
        <taxon>Candidatus Yonathiibacteriota</taxon>
    </lineage>
</organism>
<feature type="coiled-coil region" evidence="4">
    <location>
        <begin position="135"/>
        <end position="162"/>
    </location>
</feature>
<evidence type="ECO:0000313" key="9">
    <source>
        <dbReference type="Proteomes" id="UP000178168"/>
    </source>
</evidence>
<reference evidence="8 9" key="1">
    <citation type="journal article" date="2016" name="Nat. Commun.">
        <title>Thousands of microbial genomes shed light on interconnected biogeochemical processes in an aquifer system.</title>
        <authorList>
            <person name="Anantharaman K."/>
            <person name="Brown C.T."/>
            <person name="Hug L.A."/>
            <person name="Sharon I."/>
            <person name="Castelle C.J."/>
            <person name="Probst A.J."/>
            <person name="Thomas B.C."/>
            <person name="Singh A."/>
            <person name="Wilkins M.J."/>
            <person name="Karaoz U."/>
            <person name="Brodie E.L."/>
            <person name="Williams K.H."/>
            <person name="Hubbard S.S."/>
            <person name="Banfield J.F."/>
        </authorList>
    </citation>
    <scope>NUCLEOTIDE SEQUENCE [LARGE SCALE GENOMIC DNA]</scope>
</reference>
<gene>
    <name evidence="8" type="ORF">A2591_03120</name>
</gene>
<accession>A0A1G2SN84</accession>
<dbReference type="Gene3D" id="1.10.287.470">
    <property type="entry name" value="Helix hairpin bin"/>
    <property type="match status" value="1"/>
</dbReference>
<evidence type="ECO:0000259" key="6">
    <source>
        <dbReference type="Pfam" id="PF25954"/>
    </source>
</evidence>
<dbReference type="InterPro" id="IPR058792">
    <property type="entry name" value="Beta-barrel_RND_2"/>
</dbReference>
<dbReference type="Proteomes" id="UP000178168">
    <property type="component" value="Unassembled WGS sequence"/>
</dbReference>
<dbReference type="NCBIfam" id="TIGR01730">
    <property type="entry name" value="RND_mfp"/>
    <property type="match status" value="1"/>
</dbReference>
<feature type="transmembrane region" description="Helical" evidence="5">
    <location>
        <begin position="18"/>
        <end position="35"/>
    </location>
</feature>
<evidence type="ECO:0000256" key="1">
    <source>
        <dbReference type="ARBA" id="ARBA00004196"/>
    </source>
</evidence>